<proteinExistence type="inferred from homology"/>
<accession>A0A2T4ZAZ5</accession>
<dbReference type="PANTHER" id="PTHR43709:SF2">
    <property type="entry name" value="DUF453 DOMAIN PROTEIN (AFU_ORTHOLOGUE AFUA_6G00360)"/>
    <property type="match status" value="1"/>
</dbReference>
<evidence type="ECO:0000313" key="4">
    <source>
        <dbReference type="Proteomes" id="UP000241639"/>
    </source>
</evidence>
<dbReference type="AlphaFoldDB" id="A0A2T4ZAZ5"/>
<comment type="caution">
    <text evidence="3">The sequence shown here is derived from an EMBL/GenBank/DDBJ whole genome shotgun (WGS) entry which is preliminary data.</text>
</comment>
<evidence type="ECO:0000256" key="1">
    <source>
        <dbReference type="ARBA" id="ARBA00007673"/>
    </source>
</evidence>
<dbReference type="Proteomes" id="UP000241639">
    <property type="component" value="Unassembled WGS sequence"/>
</dbReference>
<keyword evidence="2" id="KW-0413">Isomerase</keyword>
<keyword evidence="4" id="KW-1185">Reference proteome</keyword>
<dbReference type="EMBL" id="PZZP01000001">
    <property type="protein sequence ID" value="PTM59046.1"/>
    <property type="molecule type" value="Genomic_DNA"/>
</dbReference>
<organism evidence="3 4">
    <name type="scientific">Desmospora activa DSM 45169</name>
    <dbReference type="NCBI Taxonomy" id="1121389"/>
    <lineage>
        <taxon>Bacteria</taxon>
        <taxon>Bacillati</taxon>
        <taxon>Bacillota</taxon>
        <taxon>Bacilli</taxon>
        <taxon>Bacillales</taxon>
        <taxon>Thermoactinomycetaceae</taxon>
        <taxon>Desmospora</taxon>
    </lineage>
</organism>
<dbReference type="GO" id="GO:0016853">
    <property type="term" value="F:isomerase activity"/>
    <property type="evidence" value="ECO:0007669"/>
    <property type="project" value="UniProtKB-KW"/>
</dbReference>
<evidence type="ECO:0000256" key="2">
    <source>
        <dbReference type="ARBA" id="ARBA00023235"/>
    </source>
</evidence>
<dbReference type="OrthoDB" id="9779763at2"/>
<protein>
    <recommendedName>
        <fullName evidence="5">2-methylaconitate cis-trans isomerase</fullName>
    </recommendedName>
</protein>
<dbReference type="Gene3D" id="3.10.310.10">
    <property type="entry name" value="Diaminopimelate Epimerase, Chain A, domain 1"/>
    <property type="match status" value="2"/>
</dbReference>
<dbReference type="Pfam" id="PF04303">
    <property type="entry name" value="PrpF"/>
    <property type="match status" value="1"/>
</dbReference>
<dbReference type="RefSeq" id="WP_107725773.1">
    <property type="nucleotide sequence ID" value="NZ_PZZP01000001.1"/>
</dbReference>
<reference evidence="3 4" key="1">
    <citation type="submission" date="2018-04" db="EMBL/GenBank/DDBJ databases">
        <title>Genomic Encyclopedia of Archaeal and Bacterial Type Strains, Phase II (KMG-II): from individual species to whole genera.</title>
        <authorList>
            <person name="Goeker M."/>
        </authorList>
    </citation>
    <scope>NUCLEOTIDE SEQUENCE [LARGE SCALE GENOMIC DNA]</scope>
    <source>
        <strain evidence="3 4">DSM 45169</strain>
    </source>
</reference>
<sequence>MFDYGQTYQIRSTLIRGGTSKGLIIRTTDLPTEPKIRDRVLLRIFGSPDHNQIDGLGGGTSLTSKLALVGPPSQPKAHIDYTFGQVSLNQEMIDYKVSCGNMASAVGLYAAEEGFVTLTEPVTEVHIYNTNTGKRIVAEIPVRNGQIEYEGNFSIDGVPGSASKIMLNFLDAGGTFTGKTLPTNHPIDRITLDNGRQFQVSIVDSVNTLVFVQGSEWNIPGAQLHHQLETNEEMLQDLEEIRLKAGMLAGIIHDKASVSAGANALPKIAVIHGAEEFTTTTHRIIRQEEIDIISAYISMGRLHRAFAVSGAVALATAAHIPDTLPNRIFSTSKDGIRIGHPSGVIYAEAAVQHHDSDWSVKRAAIGRTARRLMDGFAFVPTATLSSSNV</sequence>
<dbReference type="SUPFAM" id="SSF54506">
    <property type="entry name" value="Diaminopimelate epimerase-like"/>
    <property type="match status" value="2"/>
</dbReference>
<comment type="similarity">
    <text evidence="1">Belongs to the PrpF family.</text>
</comment>
<dbReference type="InterPro" id="IPR007400">
    <property type="entry name" value="PrpF-like"/>
</dbReference>
<evidence type="ECO:0008006" key="5">
    <source>
        <dbReference type="Google" id="ProtNLM"/>
    </source>
</evidence>
<dbReference type="PANTHER" id="PTHR43709">
    <property type="entry name" value="ACONITATE ISOMERASE-RELATED"/>
    <property type="match status" value="1"/>
</dbReference>
<name>A0A2T4ZAZ5_9BACL</name>
<gene>
    <name evidence="3" type="ORF">C8J48_1646</name>
</gene>
<evidence type="ECO:0000313" key="3">
    <source>
        <dbReference type="EMBL" id="PTM59046.1"/>
    </source>
</evidence>